<evidence type="ECO:0000313" key="1">
    <source>
        <dbReference type="EMBL" id="MDQ0391188.1"/>
    </source>
</evidence>
<proteinExistence type="predicted"/>
<name>A0ABU0FAU6_9HYPH</name>
<keyword evidence="2" id="KW-1185">Reference proteome</keyword>
<comment type="caution">
    <text evidence="1">The sequence shown here is derived from an EMBL/GenBank/DDBJ whole genome shotgun (WGS) entry which is preliminary data.</text>
</comment>
<dbReference type="RefSeq" id="WP_307423106.1">
    <property type="nucleotide sequence ID" value="NZ_JAUSVK010000001.1"/>
</dbReference>
<dbReference type="EMBL" id="JAUSVK010000001">
    <property type="protein sequence ID" value="MDQ0391188.1"/>
    <property type="molecule type" value="Genomic_DNA"/>
</dbReference>
<protein>
    <submittedName>
        <fullName evidence="1">Uncharacterized protein</fullName>
    </submittedName>
</protein>
<reference evidence="1 2" key="1">
    <citation type="submission" date="2023-07" db="EMBL/GenBank/DDBJ databases">
        <title>Genomic Encyclopedia of Type Strains, Phase IV (KMG-IV): sequencing the most valuable type-strain genomes for metagenomic binning, comparative biology and taxonomic classification.</title>
        <authorList>
            <person name="Goeker M."/>
        </authorList>
    </citation>
    <scope>NUCLEOTIDE SEQUENCE [LARGE SCALE GENOMIC DNA]</scope>
    <source>
        <strain evidence="1 2">DSM 5896</strain>
    </source>
</reference>
<gene>
    <name evidence="1" type="ORF">J3R73_000980</name>
</gene>
<dbReference type="Proteomes" id="UP001237448">
    <property type="component" value="Unassembled WGS sequence"/>
</dbReference>
<sequence>MTFITHVGEQGRPIFFPAGRNDAIRHFQEKSVWHEIKASVLHQSPKPMAIPFAPDDAIPEMGGPVAPCWIGEKSHF</sequence>
<organism evidence="1 2">
    <name type="scientific">Labrys monachus</name>
    <dbReference type="NCBI Taxonomy" id="217067"/>
    <lineage>
        <taxon>Bacteria</taxon>
        <taxon>Pseudomonadati</taxon>
        <taxon>Pseudomonadota</taxon>
        <taxon>Alphaproteobacteria</taxon>
        <taxon>Hyphomicrobiales</taxon>
        <taxon>Xanthobacteraceae</taxon>
        <taxon>Labrys</taxon>
    </lineage>
</organism>
<evidence type="ECO:0000313" key="2">
    <source>
        <dbReference type="Proteomes" id="UP001237448"/>
    </source>
</evidence>
<accession>A0ABU0FAU6</accession>